<feature type="domain" description="ABC-2 type transporter transmembrane" evidence="6">
    <location>
        <begin position="159"/>
        <end position="364"/>
    </location>
</feature>
<name>A0A543PK50_9MICO</name>
<feature type="transmembrane region" description="Helical" evidence="5">
    <location>
        <begin position="346"/>
        <end position="368"/>
    </location>
</feature>
<accession>A0A543PK50</accession>
<keyword evidence="3 5" id="KW-1133">Transmembrane helix</keyword>
<evidence type="ECO:0000313" key="7">
    <source>
        <dbReference type="EMBL" id="TQN44460.1"/>
    </source>
</evidence>
<evidence type="ECO:0000256" key="1">
    <source>
        <dbReference type="ARBA" id="ARBA00004141"/>
    </source>
</evidence>
<dbReference type="Proteomes" id="UP000320085">
    <property type="component" value="Unassembled WGS sequence"/>
</dbReference>
<comment type="caution">
    <text evidence="7">The sequence shown here is derived from an EMBL/GenBank/DDBJ whole genome shotgun (WGS) entry which is preliminary data.</text>
</comment>
<dbReference type="OrthoDB" id="3268959at2"/>
<dbReference type="AlphaFoldDB" id="A0A543PK50"/>
<evidence type="ECO:0000256" key="4">
    <source>
        <dbReference type="ARBA" id="ARBA00023136"/>
    </source>
</evidence>
<reference evidence="7 8" key="1">
    <citation type="submission" date="2019-06" db="EMBL/GenBank/DDBJ databases">
        <title>Sequencing the genomes of 1000 actinobacteria strains.</title>
        <authorList>
            <person name="Klenk H.-P."/>
        </authorList>
    </citation>
    <scope>NUCLEOTIDE SEQUENCE [LARGE SCALE GENOMIC DNA]</scope>
    <source>
        <strain evidence="7 8">DSM 21776</strain>
    </source>
</reference>
<feature type="transmembrane region" description="Helical" evidence="5">
    <location>
        <begin position="213"/>
        <end position="236"/>
    </location>
</feature>
<feature type="transmembrane region" description="Helical" evidence="5">
    <location>
        <begin position="168"/>
        <end position="192"/>
    </location>
</feature>
<feature type="transmembrane region" description="Helical" evidence="5">
    <location>
        <begin position="256"/>
        <end position="278"/>
    </location>
</feature>
<dbReference type="Pfam" id="PF12698">
    <property type="entry name" value="ABC2_membrane_3"/>
    <property type="match status" value="1"/>
</dbReference>
<evidence type="ECO:0000313" key="8">
    <source>
        <dbReference type="Proteomes" id="UP000320085"/>
    </source>
</evidence>
<feature type="transmembrane region" description="Helical" evidence="5">
    <location>
        <begin position="290"/>
        <end position="310"/>
    </location>
</feature>
<evidence type="ECO:0000256" key="5">
    <source>
        <dbReference type="SAM" id="Phobius"/>
    </source>
</evidence>
<dbReference type="GO" id="GO:0016020">
    <property type="term" value="C:membrane"/>
    <property type="evidence" value="ECO:0007669"/>
    <property type="project" value="UniProtKB-SubCell"/>
</dbReference>
<keyword evidence="2 5" id="KW-0812">Transmembrane</keyword>
<sequence length="386" mass="40162">MGTWWRGTALVAERGIVESIRSRTFKVVTGILLVLSVAAVVVPQMLRSDQTTYTLATAGPAPAGLVAALDAAGRAADFTVRYETRADVAAVRQAVRDGDATAGLVGDSLYTSVGSGTFPIVVAQSVVALETSRRLVEAGLTPAQISGIQSVRPPQQVDVGRVEDARSVVGFAVGIVLFLALTFAGNTIATTVAMEKSTRISEVLLAVLRPSQALVGTVAAVGAVTFLQLLVLVTPLAVAVQVMNDVELPPVAGGDLAIAVVWFVLGFALYAFLFAAAASLVDKITEVGSAIMPVTLVLTGSYLVAITVVARNPEGVWGIAASLFPFTAPIAMPVRWAGGLVPVWQLLLAMALTVGTAVLLVAMASAIYRRALVITGRRVKVTEVFR</sequence>
<dbReference type="GO" id="GO:0140359">
    <property type="term" value="F:ABC-type transporter activity"/>
    <property type="evidence" value="ECO:0007669"/>
    <property type="project" value="InterPro"/>
</dbReference>
<evidence type="ECO:0000256" key="3">
    <source>
        <dbReference type="ARBA" id="ARBA00022989"/>
    </source>
</evidence>
<keyword evidence="4 5" id="KW-0472">Membrane</keyword>
<dbReference type="RefSeq" id="WP_141823813.1">
    <property type="nucleotide sequence ID" value="NZ_BAAAQC010000010.1"/>
</dbReference>
<gene>
    <name evidence="7" type="ORF">FHX52_3673</name>
</gene>
<comment type="subcellular location">
    <subcellularLocation>
        <location evidence="1">Membrane</location>
        <topology evidence="1">Multi-pass membrane protein</topology>
    </subcellularLocation>
</comment>
<evidence type="ECO:0000256" key="2">
    <source>
        <dbReference type="ARBA" id="ARBA00022692"/>
    </source>
</evidence>
<feature type="transmembrane region" description="Helical" evidence="5">
    <location>
        <begin position="27"/>
        <end position="46"/>
    </location>
</feature>
<evidence type="ECO:0000259" key="6">
    <source>
        <dbReference type="Pfam" id="PF12698"/>
    </source>
</evidence>
<protein>
    <submittedName>
        <fullName evidence="7">ABC-2 type transport system permease protein</fullName>
    </submittedName>
</protein>
<proteinExistence type="predicted"/>
<organism evidence="7 8">
    <name type="scientific">Humibacillus xanthopallidus</name>
    <dbReference type="NCBI Taxonomy" id="412689"/>
    <lineage>
        <taxon>Bacteria</taxon>
        <taxon>Bacillati</taxon>
        <taxon>Actinomycetota</taxon>
        <taxon>Actinomycetes</taxon>
        <taxon>Micrococcales</taxon>
        <taxon>Intrasporangiaceae</taxon>
        <taxon>Humibacillus</taxon>
    </lineage>
</organism>
<dbReference type="InterPro" id="IPR013525">
    <property type="entry name" value="ABC2_TM"/>
</dbReference>
<dbReference type="EMBL" id="VFQF01000003">
    <property type="protein sequence ID" value="TQN44460.1"/>
    <property type="molecule type" value="Genomic_DNA"/>
</dbReference>